<evidence type="ECO:0000256" key="1">
    <source>
        <dbReference type="SAM" id="Coils"/>
    </source>
</evidence>
<evidence type="ECO:0000313" key="3">
    <source>
        <dbReference type="Proteomes" id="UP000238180"/>
    </source>
</evidence>
<proteinExistence type="predicted"/>
<keyword evidence="1" id="KW-0175">Coiled coil</keyword>
<dbReference type="RefSeq" id="WP_105195879.1">
    <property type="nucleotide sequence ID" value="NZ_OLKH01000077.1"/>
</dbReference>
<dbReference type="Proteomes" id="UP000238180">
    <property type="component" value="Unassembled WGS sequence"/>
</dbReference>
<dbReference type="SUPFAM" id="SSF47413">
    <property type="entry name" value="lambda repressor-like DNA-binding domains"/>
    <property type="match status" value="1"/>
</dbReference>
<sequence length="185" mass="21808">MIDAFERLEHARKYLGLSYKTLSDLFNLTSDGVNKAIKNKRLSQIQMNTFADKYNINKEWLFEGNGDFMRRSNSSTVLIEDENLQIRELNELLALKEKQIVVLKNNLLLLEKQIQTDNNNSSRERIEFLEKQNEFLTKVILERLNDLPIREIKETHELMTRNLLVEKLNEAKKILNIEDKDTAIK</sequence>
<dbReference type="AlphaFoldDB" id="A0A2N9P9V7"/>
<gene>
    <name evidence="2" type="ORF">FLACOL_01101</name>
</gene>
<dbReference type="InterPro" id="IPR010982">
    <property type="entry name" value="Lambda_DNA-bd_dom_sf"/>
</dbReference>
<evidence type="ECO:0000313" key="2">
    <source>
        <dbReference type="EMBL" id="SPE77111.1"/>
    </source>
</evidence>
<organism evidence="2 3">
    <name type="scientific">Flavobacterium columnare</name>
    <dbReference type="NCBI Taxonomy" id="996"/>
    <lineage>
        <taxon>Bacteria</taxon>
        <taxon>Pseudomonadati</taxon>
        <taxon>Bacteroidota</taxon>
        <taxon>Flavobacteriia</taxon>
        <taxon>Flavobacteriales</taxon>
        <taxon>Flavobacteriaceae</taxon>
        <taxon>Flavobacterium</taxon>
    </lineage>
</organism>
<dbReference type="Gene3D" id="1.10.260.40">
    <property type="entry name" value="lambda repressor-like DNA-binding domains"/>
    <property type="match status" value="1"/>
</dbReference>
<feature type="coiled-coil region" evidence="1">
    <location>
        <begin position="79"/>
        <end position="139"/>
    </location>
</feature>
<protein>
    <submittedName>
        <fullName evidence="2">Uncharacterized protein</fullName>
    </submittedName>
</protein>
<dbReference type="EMBL" id="OLKH01000077">
    <property type="protein sequence ID" value="SPE77111.1"/>
    <property type="molecule type" value="Genomic_DNA"/>
</dbReference>
<dbReference type="GO" id="GO:0003677">
    <property type="term" value="F:DNA binding"/>
    <property type="evidence" value="ECO:0007669"/>
    <property type="project" value="InterPro"/>
</dbReference>
<reference evidence="2 3" key="1">
    <citation type="submission" date="2018-02" db="EMBL/GenBank/DDBJ databases">
        <authorList>
            <person name="Cohen D.B."/>
            <person name="Kent A.D."/>
        </authorList>
    </citation>
    <scope>NUCLEOTIDE SEQUENCE [LARGE SCALE GENOMIC DNA]</scope>
    <source>
        <strain evidence="2">CIP109753</strain>
    </source>
</reference>
<name>A0A2N9P9V7_9FLAO</name>
<accession>A0A2N9P9V7</accession>